<dbReference type="Pfam" id="PF02265">
    <property type="entry name" value="S1-P1_nuclease"/>
    <property type="match status" value="1"/>
</dbReference>
<proteinExistence type="inferred from homology"/>
<keyword evidence="6" id="KW-1015">Disulfide bond</keyword>
<dbReference type="Gene3D" id="1.10.575.10">
    <property type="entry name" value="P1 Nuclease"/>
    <property type="match status" value="1"/>
</dbReference>
<evidence type="ECO:0000256" key="5">
    <source>
        <dbReference type="ARBA" id="ARBA00022801"/>
    </source>
</evidence>
<dbReference type="Proteomes" id="UP000298138">
    <property type="component" value="Unassembled WGS sequence"/>
</dbReference>
<dbReference type="AlphaFoldDB" id="A0A4S2MKW0"/>
<keyword evidence="4" id="KW-0255">Endonuclease</keyword>
<feature type="signal peptide" evidence="8">
    <location>
        <begin position="1"/>
        <end position="20"/>
    </location>
</feature>
<evidence type="ECO:0000256" key="2">
    <source>
        <dbReference type="ARBA" id="ARBA00022722"/>
    </source>
</evidence>
<dbReference type="GO" id="GO:0003676">
    <property type="term" value="F:nucleic acid binding"/>
    <property type="evidence" value="ECO:0007669"/>
    <property type="project" value="InterPro"/>
</dbReference>
<evidence type="ECO:0000313" key="10">
    <source>
        <dbReference type="Proteomes" id="UP000298138"/>
    </source>
</evidence>
<dbReference type="InParanoid" id="A0A4S2MKW0"/>
<evidence type="ECO:0000256" key="4">
    <source>
        <dbReference type="ARBA" id="ARBA00022759"/>
    </source>
</evidence>
<evidence type="ECO:0000313" key="9">
    <source>
        <dbReference type="EMBL" id="TGZ77592.1"/>
    </source>
</evidence>
<evidence type="ECO:0000256" key="1">
    <source>
        <dbReference type="ARBA" id="ARBA00009547"/>
    </source>
</evidence>
<dbReference type="GO" id="GO:0016788">
    <property type="term" value="F:hydrolase activity, acting on ester bonds"/>
    <property type="evidence" value="ECO:0007669"/>
    <property type="project" value="InterPro"/>
</dbReference>
<accession>A0A4S2MKW0</accession>
<dbReference type="OrthoDB" id="441446at2759"/>
<keyword evidence="3" id="KW-0479">Metal-binding</keyword>
<dbReference type="PANTHER" id="PTHR33146">
    <property type="entry name" value="ENDONUCLEASE 4"/>
    <property type="match status" value="1"/>
</dbReference>
<dbReference type="STRING" id="341454.A0A4S2MKW0"/>
<reference evidence="9 10" key="1">
    <citation type="submission" date="2019-04" db="EMBL/GenBank/DDBJ databases">
        <title>Comparative genomics and transcriptomics to analyze fruiting body development in filamentous ascomycetes.</title>
        <authorList>
            <consortium name="DOE Joint Genome Institute"/>
            <person name="Lutkenhaus R."/>
            <person name="Traeger S."/>
            <person name="Breuer J."/>
            <person name="Kuo A."/>
            <person name="Lipzen A."/>
            <person name="Pangilinan J."/>
            <person name="Dilworth D."/>
            <person name="Sandor L."/>
            <person name="Poggeler S."/>
            <person name="Barry K."/>
            <person name="Grigoriev I.V."/>
            <person name="Nowrousian M."/>
        </authorList>
    </citation>
    <scope>NUCLEOTIDE SEQUENCE [LARGE SCALE GENOMIC DNA]</scope>
    <source>
        <strain evidence="9 10">CBS 389.68</strain>
    </source>
</reference>
<evidence type="ECO:0000256" key="3">
    <source>
        <dbReference type="ARBA" id="ARBA00022723"/>
    </source>
</evidence>
<dbReference type="PANTHER" id="PTHR33146:SF26">
    <property type="entry name" value="ENDONUCLEASE 4"/>
    <property type="match status" value="1"/>
</dbReference>
<evidence type="ECO:0000256" key="8">
    <source>
        <dbReference type="SAM" id="SignalP"/>
    </source>
</evidence>
<dbReference type="InterPro" id="IPR003154">
    <property type="entry name" value="S1/P1nuclease"/>
</dbReference>
<dbReference type="InterPro" id="IPR008947">
    <property type="entry name" value="PLipase_C/P1_nuclease_dom_sf"/>
</dbReference>
<dbReference type="GO" id="GO:0046872">
    <property type="term" value="F:metal ion binding"/>
    <property type="evidence" value="ECO:0007669"/>
    <property type="project" value="UniProtKB-KW"/>
</dbReference>
<keyword evidence="10" id="KW-1185">Reference proteome</keyword>
<dbReference type="GO" id="GO:0006308">
    <property type="term" value="P:DNA catabolic process"/>
    <property type="evidence" value="ECO:0007669"/>
    <property type="project" value="InterPro"/>
</dbReference>
<keyword evidence="2" id="KW-0540">Nuclease</keyword>
<dbReference type="EMBL" id="ML220151">
    <property type="protein sequence ID" value="TGZ77592.1"/>
    <property type="molecule type" value="Genomic_DNA"/>
</dbReference>
<dbReference type="CDD" id="cd11010">
    <property type="entry name" value="S1-P1_nuclease"/>
    <property type="match status" value="1"/>
</dbReference>
<evidence type="ECO:0000256" key="6">
    <source>
        <dbReference type="ARBA" id="ARBA00023157"/>
    </source>
</evidence>
<keyword evidence="5" id="KW-0378">Hydrolase</keyword>
<keyword evidence="8" id="KW-0732">Signal</keyword>
<protein>
    <submittedName>
        <fullName evidence="9">Phospholipase C/P1 nuclease</fullName>
    </submittedName>
</protein>
<dbReference type="GO" id="GO:0004519">
    <property type="term" value="F:endonuclease activity"/>
    <property type="evidence" value="ECO:0007669"/>
    <property type="project" value="UniProtKB-KW"/>
</dbReference>
<sequence>MRILTGFAAATLLLAGHVTAWGRLGHETVALLSQQYLLPETTRTLQTLLSTTSPTFLGDIALWADEFRREPEGAFSTGLHFVNGRDGPPPESCELDYPGDCPPEGCIVGAIANYTQRMMRRDLDAVERARAVKFVVHFLGDIAQPLHTEAYGAGGNNITITFNGYATNLHAAWDTSIPHTLLSLPSNATITSTHSLTLANHLAPLLTVGQYKPTIKRWLRHHTKHAIRTTRGMEKAAAAWAQDGNWEVCAGVITVHPERLQGRELGGGEYEREARRVVERGLVKGAVRLAGWLNLVVVGRTGF</sequence>
<dbReference type="SUPFAM" id="SSF48537">
    <property type="entry name" value="Phospholipase C/P1 nuclease"/>
    <property type="match status" value="1"/>
</dbReference>
<name>A0A4S2MKW0_9PEZI</name>
<feature type="chain" id="PRO_5020778208" evidence="8">
    <location>
        <begin position="21"/>
        <end position="303"/>
    </location>
</feature>
<organism evidence="9 10">
    <name type="scientific">Ascodesmis nigricans</name>
    <dbReference type="NCBI Taxonomy" id="341454"/>
    <lineage>
        <taxon>Eukaryota</taxon>
        <taxon>Fungi</taxon>
        <taxon>Dikarya</taxon>
        <taxon>Ascomycota</taxon>
        <taxon>Pezizomycotina</taxon>
        <taxon>Pezizomycetes</taxon>
        <taxon>Pezizales</taxon>
        <taxon>Ascodesmidaceae</taxon>
        <taxon>Ascodesmis</taxon>
    </lineage>
</organism>
<keyword evidence="7" id="KW-0325">Glycoprotein</keyword>
<evidence type="ECO:0000256" key="7">
    <source>
        <dbReference type="ARBA" id="ARBA00023180"/>
    </source>
</evidence>
<gene>
    <name evidence="9" type="ORF">EX30DRAFT_351712</name>
</gene>
<comment type="similarity">
    <text evidence="1">Belongs to the nuclease type I family.</text>
</comment>